<evidence type="ECO:0000313" key="11">
    <source>
        <dbReference type="Proteomes" id="UP001281656"/>
    </source>
</evidence>
<organism evidence="10 11">
    <name type="scientific">Clostridium tanneri</name>
    <dbReference type="NCBI Taxonomy" id="3037988"/>
    <lineage>
        <taxon>Bacteria</taxon>
        <taxon>Bacillati</taxon>
        <taxon>Bacillota</taxon>
        <taxon>Clostridia</taxon>
        <taxon>Eubacteriales</taxon>
        <taxon>Clostridiaceae</taxon>
        <taxon>Clostridium</taxon>
    </lineage>
</organism>
<evidence type="ECO:0000256" key="5">
    <source>
        <dbReference type="ARBA" id="ARBA00022989"/>
    </source>
</evidence>
<protein>
    <submittedName>
        <fullName evidence="10">Threonine/serine exporter family protein</fullName>
    </submittedName>
</protein>
<gene>
    <name evidence="10" type="ORF">P8V03_00030</name>
</gene>
<proteinExistence type="inferred from homology"/>
<feature type="transmembrane region" description="Helical" evidence="8">
    <location>
        <begin position="26"/>
        <end position="42"/>
    </location>
</feature>
<accession>A0ABU4JN15</accession>
<dbReference type="EMBL" id="JARUJP010000001">
    <property type="protein sequence ID" value="MDW8799535.1"/>
    <property type="molecule type" value="Genomic_DNA"/>
</dbReference>
<feature type="domain" description="Threonine/Serine exporter ThrE" evidence="9">
    <location>
        <begin position="6"/>
        <end position="133"/>
    </location>
</feature>
<sequence length="154" mass="16841">MILSSIYTFIATLSFSILANIRGKNLIFASLGGGITWFLYLFTSSYLHIPNTFCFFIASIFASAYSEIMARVLKAPVTTFIISSIIPLVPGGGMYYTMYETVQGNINSSLTLGIQTIAIAGTVAVTVFLVSSISKTMVLFRVKLKSKFNKSRSN</sequence>
<name>A0ABU4JN15_9CLOT</name>
<keyword evidence="6 8" id="KW-0472">Membrane</keyword>
<evidence type="ECO:0000256" key="3">
    <source>
        <dbReference type="ARBA" id="ARBA00022519"/>
    </source>
</evidence>
<keyword evidence="3" id="KW-0997">Cell inner membrane</keyword>
<evidence type="ECO:0000256" key="4">
    <source>
        <dbReference type="ARBA" id="ARBA00022692"/>
    </source>
</evidence>
<keyword evidence="4 8" id="KW-0812">Transmembrane</keyword>
<comment type="caution">
    <text evidence="10">The sequence shown here is derived from an EMBL/GenBank/DDBJ whole genome shotgun (WGS) entry which is preliminary data.</text>
</comment>
<dbReference type="InterPro" id="IPR050539">
    <property type="entry name" value="ThrE_Dicarb/AminoAcid_Exp"/>
</dbReference>
<feature type="transmembrane region" description="Helical" evidence="8">
    <location>
        <begin position="117"/>
        <end position="140"/>
    </location>
</feature>
<keyword evidence="5 8" id="KW-1133">Transmembrane helix</keyword>
<evidence type="ECO:0000256" key="2">
    <source>
        <dbReference type="ARBA" id="ARBA00022475"/>
    </source>
</evidence>
<dbReference type="Pfam" id="PF12821">
    <property type="entry name" value="ThrE_2"/>
    <property type="match status" value="1"/>
</dbReference>
<evidence type="ECO:0000256" key="8">
    <source>
        <dbReference type="SAM" id="Phobius"/>
    </source>
</evidence>
<evidence type="ECO:0000256" key="6">
    <source>
        <dbReference type="ARBA" id="ARBA00023136"/>
    </source>
</evidence>
<evidence type="ECO:0000256" key="7">
    <source>
        <dbReference type="ARBA" id="ARBA00034125"/>
    </source>
</evidence>
<reference evidence="10 11" key="1">
    <citation type="submission" date="2023-04" db="EMBL/GenBank/DDBJ databases">
        <title>Clostridium tannerae sp. nov., isolated from the fecal material of an alpaca.</title>
        <authorList>
            <person name="Miller S."/>
            <person name="Hendry M."/>
            <person name="King J."/>
            <person name="Sankaranarayanan K."/>
            <person name="Lawson P.A."/>
        </authorList>
    </citation>
    <scope>NUCLEOTIDE SEQUENCE [LARGE SCALE GENOMIC DNA]</scope>
    <source>
        <strain evidence="10 11">A1-XYC3</strain>
    </source>
</reference>
<dbReference type="PANTHER" id="PTHR34390:SF1">
    <property type="entry name" value="SUCCINATE TRANSPORTER SUBUNIT YJJB-RELATED"/>
    <property type="match status" value="1"/>
</dbReference>
<dbReference type="RefSeq" id="WP_318796270.1">
    <property type="nucleotide sequence ID" value="NZ_JARUJP010000001.1"/>
</dbReference>
<keyword evidence="11" id="KW-1185">Reference proteome</keyword>
<evidence type="ECO:0000256" key="1">
    <source>
        <dbReference type="ARBA" id="ARBA00004651"/>
    </source>
</evidence>
<feature type="transmembrane region" description="Helical" evidence="8">
    <location>
        <begin position="48"/>
        <end position="65"/>
    </location>
</feature>
<keyword evidence="2" id="KW-1003">Cell membrane</keyword>
<evidence type="ECO:0000259" key="9">
    <source>
        <dbReference type="Pfam" id="PF12821"/>
    </source>
</evidence>
<comment type="subcellular location">
    <subcellularLocation>
        <location evidence="1">Cell membrane</location>
        <topology evidence="1">Multi-pass membrane protein</topology>
    </subcellularLocation>
</comment>
<dbReference type="Proteomes" id="UP001281656">
    <property type="component" value="Unassembled WGS sequence"/>
</dbReference>
<dbReference type="PANTHER" id="PTHR34390">
    <property type="entry name" value="UPF0442 PROTEIN YJJB-RELATED"/>
    <property type="match status" value="1"/>
</dbReference>
<feature type="transmembrane region" description="Helical" evidence="8">
    <location>
        <begin position="77"/>
        <end position="97"/>
    </location>
</feature>
<dbReference type="InterPro" id="IPR024528">
    <property type="entry name" value="ThrE_2"/>
</dbReference>
<comment type="similarity">
    <text evidence="7">Belongs to the ThrE exporter (TC 2.A.79) family.</text>
</comment>
<evidence type="ECO:0000313" key="10">
    <source>
        <dbReference type="EMBL" id="MDW8799535.1"/>
    </source>
</evidence>